<feature type="transmembrane region" description="Helical" evidence="1">
    <location>
        <begin position="183"/>
        <end position="201"/>
    </location>
</feature>
<gene>
    <name evidence="3" type="ORF">BMG03_01265</name>
</gene>
<keyword evidence="4" id="KW-1185">Reference proteome</keyword>
<keyword evidence="1" id="KW-1133">Transmembrane helix</keyword>
<dbReference type="PANTHER" id="PTHR36435">
    <property type="entry name" value="SLR1288 PROTEIN"/>
    <property type="match status" value="1"/>
</dbReference>
<keyword evidence="1" id="KW-0472">Membrane</keyword>
<keyword evidence="1" id="KW-0812">Transmembrane</keyword>
<dbReference type="InterPro" id="IPR003675">
    <property type="entry name" value="Rce1/LyrA-like_dom"/>
</dbReference>
<feature type="transmembrane region" description="Helical" evidence="1">
    <location>
        <begin position="233"/>
        <end position="253"/>
    </location>
</feature>
<sequence>MIARTHRYAPLDAFAAPAKPYSQIWRGMLGLGVIVAFYLLSGWAMILFFSSMLDDFSMLRLFQEIAHGSTPRGLAILLATFAPLLIATFLVSRHLHHRAAATLFGKQSLSTFAKVLPTLLLFAFFSFALTQFSESTARSNPLMNVLGWAPIALPLLFVQIATEEVLFRGYLLQQLAARWRSPLVWMVLPSALFGALHYSPGTYGSNAFWPALWAFGFGCLASDLTARTGNLGAALALHFANNFGSLFLVGFYGQLDGLALYTIVINTRDLWDLLPWLVLDMLHLLIAWLLIRLTLRV</sequence>
<protein>
    <recommendedName>
        <fullName evidence="2">CAAX prenyl protease 2/Lysostaphin resistance protein A-like domain-containing protein</fullName>
    </recommendedName>
</protein>
<evidence type="ECO:0000313" key="4">
    <source>
        <dbReference type="Proteomes" id="UP000185622"/>
    </source>
</evidence>
<dbReference type="Proteomes" id="UP000185622">
    <property type="component" value="Chromosome"/>
</dbReference>
<reference evidence="3 4" key="1">
    <citation type="submission" date="2017-01" db="EMBL/GenBank/DDBJ databases">
        <title>The complete genome sequence of a sulfur-oxidizing marine bacterium Thioclava sp. 25B10_4T.</title>
        <authorList>
            <person name="Liu Y."/>
            <person name="Lai Q."/>
            <person name="Shao Z."/>
        </authorList>
    </citation>
    <scope>NUCLEOTIDE SEQUENCE [LARGE SCALE GENOMIC DNA]</scope>
    <source>
        <strain evidence="3 4">25B10_4</strain>
    </source>
</reference>
<feature type="domain" description="CAAX prenyl protease 2/Lysostaphin resistance protein A-like" evidence="2">
    <location>
        <begin position="149"/>
        <end position="243"/>
    </location>
</feature>
<dbReference type="InterPro" id="IPR052710">
    <property type="entry name" value="CAAX_protease"/>
</dbReference>
<dbReference type="Pfam" id="PF02517">
    <property type="entry name" value="Rce1-like"/>
    <property type="match status" value="1"/>
</dbReference>
<feature type="transmembrane region" description="Helical" evidence="1">
    <location>
        <begin position="73"/>
        <end position="91"/>
    </location>
</feature>
<feature type="transmembrane region" description="Helical" evidence="1">
    <location>
        <begin position="145"/>
        <end position="162"/>
    </location>
</feature>
<feature type="transmembrane region" description="Helical" evidence="1">
    <location>
        <begin position="112"/>
        <end position="133"/>
    </location>
</feature>
<organism evidence="3 4">
    <name type="scientific">Thioclava nitratireducens</name>
    <dbReference type="NCBI Taxonomy" id="1915078"/>
    <lineage>
        <taxon>Bacteria</taxon>
        <taxon>Pseudomonadati</taxon>
        <taxon>Pseudomonadota</taxon>
        <taxon>Alphaproteobacteria</taxon>
        <taxon>Rhodobacterales</taxon>
        <taxon>Paracoccaceae</taxon>
        <taxon>Thioclava</taxon>
    </lineage>
</organism>
<feature type="transmembrane region" description="Helical" evidence="1">
    <location>
        <begin position="273"/>
        <end position="291"/>
    </location>
</feature>
<feature type="transmembrane region" description="Helical" evidence="1">
    <location>
        <begin position="29"/>
        <end position="53"/>
    </location>
</feature>
<evidence type="ECO:0000259" key="2">
    <source>
        <dbReference type="Pfam" id="PF02517"/>
    </source>
</evidence>
<dbReference type="EMBL" id="CP019437">
    <property type="protein sequence ID" value="AQS46585.1"/>
    <property type="molecule type" value="Genomic_DNA"/>
</dbReference>
<proteinExistence type="predicted"/>
<feature type="transmembrane region" description="Helical" evidence="1">
    <location>
        <begin position="207"/>
        <end position="226"/>
    </location>
</feature>
<dbReference type="RefSeq" id="WP_075775249.1">
    <property type="nucleotide sequence ID" value="NZ_CP019437.1"/>
</dbReference>
<dbReference type="PANTHER" id="PTHR36435:SF1">
    <property type="entry name" value="CAAX AMINO TERMINAL PROTEASE FAMILY PROTEIN"/>
    <property type="match status" value="1"/>
</dbReference>
<name>A0ABN4X274_9RHOB</name>
<evidence type="ECO:0000313" key="3">
    <source>
        <dbReference type="EMBL" id="AQS46585.1"/>
    </source>
</evidence>
<evidence type="ECO:0000256" key="1">
    <source>
        <dbReference type="SAM" id="Phobius"/>
    </source>
</evidence>
<accession>A0ABN4X274</accession>